<accession>A0A6P6X5I7</accession>
<sequence length="281" mass="31273">MQKLSIATSEGDVSALYRVISNNPDLLECIDQKPFNHTPLHIAAETAHTHFALEIMSLKPSLGRGRERITPLHYAAEVEEIDFLAEFLRKCPASIEDVTLCCETAEHIAMKNGKLRAFKVLFGWLKRTNRKEILNWGDEDGNTVLHVTASTNQTEVAKLLVKYVNVNAKNHEGLTALDISNTKPPIQVNARMKKILLRAGASKASRLHQLPTLAEMLGSPEALIEKIFQINAYLDEGLSGEMCNSMLVAAILIATSAYQSVLSPPAPWPPQINQRWSLEKW</sequence>
<dbReference type="PANTHER" id="PTHR24128">
    <property type="entry name" value="HOMEOBOX PROTEIN WARIAI"/>
    <property type="match status" value="1"/>
</dbReference>
<reference evidence="2" key="2">
    <citation type="submission" date="2025-08" db="UniProtKB">
        <authorList>
            <consortium name="RefSeq"/>
        </authorList>
    </citation>
    <scope>IDENTIFICATION</scope>
    <source>
        <tissue evidence="2">Leaves</tissue>
    </source>
</reference>
<proteinExistence type="predicted"/>
<keyword evidence="1" id="KW-1185">Reference proteome</keyword>
<dbReference type="InterPro" id="IPR036770">
    <property type="entry name" value="Ankyrin_rpt-contain_sf"/>
</dbReference>
<dbReference type="PANTHER" id="PTHR24128:SF24">
    <property type="entry name" value="ANKYRIN REPEAT PROTEIN"/>
    <property type="match status" value="1"/>
</dbReference>
<dbReference type="Proteomes" id="UP001652660">
    <property type="component" value="Chromosome 4e"/>
</dbReference>
<dbReference type="SMART" id="SM00248">
    <property type="entry name" value="ANK"/>
    <property type="match status" value="4"/>
</dbReference>
<dbReference type="Gene3D" id="1.25.40.20">
    <property type="entry name" value="Ankyrin repeat-containing domain"/>
    <property type="match status" value="2"/>
</dbReference>
<organism evidence="1 2">
    <name type="scientific">Coffea arabica</name>
    <name type="common">Arabian coffee</name>
    <dbReference type="NCBI Taxonomy" id="13443"/>
    <lineage>
        <taxon>Eukaryota</taxon>
        <taxon>Viridiplantae</taxon>
        <taxon>Streptophyta</taxon>
        <taxon>Embryophyta</taxon>
        <taxon>Tracheophyta</taxon>
        <taxon>Spermatophyta</taxon>
        <taxon>Magnoliopsida</taxon>
        <taxon>eudicotyledons</taxon>
        <taxon>Gunneridae</taxon>
        <taxon>Pentapetalae</taxon>
        <taxon>asterids</taxon>
        <taxon>lamiids</taxon>
        <taxon>Gentianales</taxon>
        <taxon>Rubiaceae</taxon>
        <taxon>Ixoroideae</taxon>
        <taxon>Gardenieae complex</taxon>
        <taxon>Bertiereae - Coffeeae clade</taxon>
        <taxon>Coffeeae</taxon>
        <taxon>Coffea</taxon>
    </lineage>
</organism>
<evidence type="ECO:0000313" key="1">
    <source>
        <dbReference type="Proteomes" id="UP001652660"/>
    </source>
</evidence>
<dbReference type="OrthoDB" id="674805at2759"/>
<evidence type="ECO:0000313" key="2">
    <source>
        <dbReference type="RefSeq" id="XP_027122196.1"/>
    </source>
</evidence>
<dbReference type="RefSeq" id="XP_027122196.1">
    <property type="nucleotide sequence ID" value="XM_027266395.1"/>
</dbReference>
<dbReference type="Pfam" id="PF12796">
    <property type="entry name" value="Ank_2"/>
    <property type="match status" value="1"/>
</dbReference>
<dbReference type="SUPFAM" id="SSF48403">
    <property type="entry name" value="Ankyrin repeat"/>
    <property type="match status" value="1"/>
</dbReference>
<reference evidence="1" key="1">
    <citation type="journal article" date="2025" name="Foods">
        <title>Unveiling the Microbial Signatures of Arabica Coffee Cherries: Insights into Ripeness Specific Diversity, Functional Traits, and Implications for Quality and Safety.</title>
        <authorList>
            <consortium name="RefSeq"/>
            <person name="Tenea G.N."/>
            <person name="Cifuentes V."/>
            <person name="Reyes P."/>
            <person name="Cevallos-Vallejos M."/>
        </authorList>
    </citation>
    <scope>NUCLEOTIDE SEQUENCE [LARGE SCALE GENOMIC DNA]</scope>
</reference>
<protein>
    <submittedName>
        <fullName evidence="2">Ankyrin repeat-containing protein BDA1-like</fullName>
    </submittedName>
</protein>
<dbReference type="AlphaFoldDB" id="A0A6P6X5I7"/>
<gene>
    <name evidence="2" type="primary">LOC113739151</name>
</gene>
<dbReference type="GeneID" id="113739151"/>
<name>A0A6P6X5I7_COFAR</name>
<dbReference type="InterPro" id="IPR002110">
    <property type="entry name" value="Ankyrin_rpt"/>
</dbReference>